<evidence type="ECO:0000313" key="1">
    <source>
        <dbReference type="EMBL" id="GBN45808.1"/>
    </source>
</evidence>
<dbReference type="EMBL" id="BGPR01010364">
    <property type="protein sequence ID" value="GBN45808.1"/>
    <property type="molecule type" value="Genomic_DNA"/>
</dbReference>
<name>A0A4Y2P1T3_ARAVE</name>
<dbReference type="AlphaFoldDB" id="A0A4Y2P1T3"/>
<gene>
    <name evidence="1" type="ORF">AVEN_218826_1</name>
</gene>
<dbReference type="OrthoDB" id="6429780at2759"/>
<sequence>MVFKNLPHHGSEKSSVSFEPRRGLPCLANVILHQQSNVEQSHNHSTAHLFHNMHPVSRGLECPKYTQLIQKKTSKSSVWNYYGLPANEEGNLMAENVAICKLCKFPVSSKGKE</sequence>
<proteinExistence type="predicted"/>
<organism evidence="1 2">
    <name type="scientific">Araneus ventricosus</name>
    <name type="common">Orbweaver spider</name>
    <name type="synonym">Epeira ventricosa</name>
    <dbReference type="NCBI Taxonomy" id="182803"/>
    <lineage>
        <taxon>Eukaryota</taxon>
        <taxon>Metazoa</taxon>
        <taxon>Ecdysozoa</taxon>
        <taxon>Arthropoda</taxon>
        <taxon>Chelicerata</taxon>
        <taxon>Arachnida</taxon>
        <taxon>Araneae</taxon>
        <taxon>Araneomorphae</taxon>
        <taxon>Entelegynae</taxon>
        <taxon>Araneoidea</taxon>
        <taxon>Araneidae</taxon>
        <taxon>Araneus</taxon>
    </lineage>
</organism>
<evidence type="ECO:0008006" key="3">
    <source>
        <dbReference type="Google" id="ProtNLM"/>
    </source>
</evidence>
<evidence type="ECO:0000313" key="2">
    <source>
        <dbReference type="Proteomes" id="UP000499080"/>
    </source>
</evidence>
<comment type="caution">
    <text evidence="1">The sequence shown here is derived from an EMBL/GenBank/DDBJ whole genome shotgun (WGS) entry which is preliminary data.</text>
</comment>
<keyword evidence="2" id="KW-1185">Reference proteome</keyword>
<dbReference type="Proteomes" id="UP000499080">
    <property type="component" value="Unassembled WGS sequence"/>
</dbReference>
<accession>A0A4Y2P1T3</accession>
<reference evidence="1 2" key="1">
    <citation type="journal article" date="2019" name="Sci. Rep.">
        <title>Orb-weaving spider Araneus ventricosus genome elucidates the spidroin gene catalogue.</title>
        <authorList>
            <person name="Kono N."/>
            <person name="Nakamura H."/>
            <person name="Ohtoshi R."/>
            <person name="Moran D.A.P."/>
            <person name="Shinohara A."/>
            <person name="Yoshida Y."/>
            <person name="Fujiwara M."/>
            <person name="Mori M."/>
            <person name="Tomita M."/>
            <person name="Arakawa K."/>
        </authorList>
    </citation>
    <scope>NUCLEOTIDE SEQUENCE [LARGE SCALE GENOMIC DNA]</scope>
</reference>
<protein>
    <recommendedName>
        <fullName evidence="3">BED-type domain-containing protein</fullName>
    </recommendedName>
</protein>